<proteinExistence type="predicted"/>
<dbReference type="GeneID" id="108015774"/>
<keyword evidence="1" id="KW-0812">Transmembrane</keyword>
<dbReference type="RefSeq" id="XP_016937805.1">
    <property type="nucleotide sequence ID" value="XM_017082316.4"/>
</dbReference>
<dbReference type="AlphaFoldDB" id="A0AB39ZKX6"/>
<protein>
    <submittedName>
        <fullName evidence="3">Uncharacterized protein isoform X1</fullName>
    </submittedName>
</protein>
<feature type="transmembrane region" description="Helical" evidence="1">
    <location>
        <begin position="77"/>
        <end position="101"/>
    </location>
</feature>
<feature type="transmembrane region" description="Helical" evidence="1">
    <location>
        <begin position="108"/>
        <end position="128"/>
    </location>
</feature>
<evidence type="ECO:0000313" key="2">
    <source>
        <dbReference type="Proteomes" id="UP001652628"/>
    </source>
</evidence>
<accession>A0AB39ZKX6</accession>
<gene>
    <name evidence="3" type="primary">LOC108015774</name>
</gene>
<keyword evidence="1" id="KW-0472">Membrane</keyword>
<reference evidence="3" key="1">
    <citation type="submission" date="2025-08" db="UniProtKB">
        <authorList>
            <consortium name="RefSeq"/>
        </authorList>
    </citation>
    <scope>IDENTIFICATION</scope>
</reference>
<feature type="transmembrane region" description="Helical" evidence="1">
    <location>
        <begin position="43"/>
        <end position="65"/>
    </location>
</feature>
<name>A0AB39ZKX6_DROSZ</name>
<evidence type="ECO:0000256" key="1">
    <source>
        <dbReference type="SAM" id="Phobius"/>
    </source>
</evidence>
<organism evidence="2 3">
    <name type="scientific">Drosophila suzukii</name>
    <name type="common">Spotted-wing drosophila fruit fly</name>
    <dbReference type="NCBI Taxonomy" id="28584"/>
    <lineage>
        <taxon>Eukaryota</taxon>
        <taxon>Metazoa</taxon>
        <taxon>Ecdysozoa</taxon>
        <taxon>Arthropoda</taxon>
        <taxon>Hexapoda</taxon>
        <taxon>Insecta</taxon>
        <taxon>Pterygota</taxon>
        <taxon>Neoptera</taxon>
        <taxon>Endopterygota</taxon>
        <taxon>Diptera</taxon>
        <taxon>Brachycera</taxon>
        <taxon>Muscomorpha</taxon>
        <taxon>Ephydroidea</taxon>
        <taxon>Drosophilidae</taxon>
        <taxon>Drosophila</taxon>
        <taxon>Sophophora</taxon>
    </lineage>
</organism>
<sequence>MSFPFRIVNFVLQLLTAVLEVIALVFLIRILSTHCVRGEEYRISVWMYTFVLPFIALQSVVLVAFRLCCTTVGLDPIAMTFNFASGLICIVCALTLAVAMIDHCGNEFAFMFYISSAFGIIAGVLHLLNACVCNVYIPLGEWSYLKPSKRARRKALKGKTRSRSV</sequence>
<keyword evidence="1" id="KW-1133">Transmembrane helix</keyword>
<feature type="transmembrane region" description="Helical" evidence="1">
    <location>
        <begin position="12"/>
        <end position="31"/>
    </location>
</feature>
<evidence type="ECO:0000313" key="3">
    <source>
        <dbReference type="RefSeq" id="XP_016937805.1"/>
    </source>
</evidence>
<keyword evidence="2" id="KW-1185">Reference proteome</keyword>
<dbReference type="Proteomes" id="UP001652628">
    <property type="component" value="Chromosome 3"/>
</dbReference>